<feature type="domain" description="Secretion system C-terminal sorting" evidence="5">
    <location>
        <begin position="1892"/>
        <end position="1959"/>
    </location>
</feature>
<dbReference type="Gene3D" id="3.40.50.1110">
    <property type="entry name" value="SGNH hydrolase"/>
    <property type="match status" value="1"/>
</dbReference>
<dbReference type="GO" id="GO:0004065">
    <property type="term" value="F:arylsulfatase activity"/>
    <property type="evidence" value="ECO:0007669"/>
    <property type="project" value="TreeGrafter"/>
</dbReference>
<evidence type="ECO:0000256" key="1">
    <source>
        <dbReference type="ARBA" id="ARBA00008779"/>
    </source>
</evidence>
<comment type="similarity">
    <text evidence="1">Belongs to the sulfatase family.</text>
</comment>
<name>A0AAX1N3G8_9BACT</name>
<dbReference type="InterPro" id="IPR005181">
    <property type="entry name" value="SASA"/>
</dbReference>
<organism evidence="6 7">
    <name type="scientific">Flammeovirga yaeyamensis</name>
    <dbReference type="NCBI Taxonomy" id="367791"/>
    <lineage>
        <taxon>Bacteria</taxon>
        <taxon>Pseudomonadati</taxon>
        <taxon>Bacteroidota</taxon>
        <taxon>Cytophagia</taxon>
        <taxon>Cytophagales</taxon>
        <taxon>Flammeovirgaceae</taxon>
        <taxon>Flammeovirga</taxon>
    </lineage>
</organism>
<evidence type="ECO:0000313" key="6">
    <source>
        <dbReference type="EMBL" id="QWG01757.1"/>
    </source>
</evidence>
<dbReference type="SUPFAM" id="SSF52266">
    <property type="entry name" value="SGNH hydrolase"/>
    <property type="match status" value="1"/>
</dbReference>
<dbReference type="NCBIfam" id="TIGR04183">
    <property type="entry name" value="Por_Secre_tail"/>
    <property type="match status" value="1"/>
</dbReference>
<dbReference type="InterPro" id="IPR050738">
    <property type="entry name" value="Sulfatase"/>
</dbReference>
<dbReference type="InterPro" id="IPR000917">
    <property type="entry name" value="Sulfatase_N"/>
</dbReference>
<dbReference type="InterPro" id="IPR036514">
    <property type="entry name" value="SGNH_hydro_sf"/>
</dbReference>
<dbReference type="PANTHER" id="PTHR42693">
    <property type="entry name" value="ARYLSULFATASE FAMILY MEMBER"/>
    <property type="match status" value="1"/>
</dbReference>
<protein>
    <submittedName>
        <fullName evidence="6">Sulfatase-like hydrolase/transferase</fullName>
    </submittedName>
</protein>
<dbReference type="PANTHER" id="PTHR42693:SF53">
    <property type="entry name" value="ENDO-4-O-SULFATASE"/>
    <property type="match status" value="1"/>
</dbReference>
<accession>A0AAX1N3G8</accession>
<keyword evidence="7" id="KW-1185">Reference proteome</keyword>
<evidence type="ECO:0000259" key="5">
    <source>
        <dbReference type="Pfam" id="PF18962"/>
    </source>
</evidence>
<dbReference type="EMBL" id="CP076132">
    <property type="protein sequence ID" value="QWG01757.1"/>
    <property type="molecule type" value="Genomic_DNA"/>
</dbReference>
<dbReference type="Pfam" id="PF00884">
    <property type="entry name" value="Sulfatase"/>
    <property type="match status" value="1"/>
</dbReference>
<dbReference type="RefSeq" id="WP_169665979.1">
    <property type="nucleotide sequence ID" value="NZ_CP076132.1"/>
</dbReference>
<dbReference type="SUPFAM" id="SSF53649">
    <property type="entry name" value="Alkaline phosphatase-like"/>
    <property type="match status" value="1"/>
</dbReference>
<dbReference type="Pfam" id="PF03629">
    <property type="entry name" value="SASA"/>
    <property type="match status" value="1"/>
</dbReference>
<proteinExistence type="inferred from homology"/>
<dbReference type="Proteomes" id="UP000678679">
    <property type="component" value="Chromosome 1"/>
</dbReference>
<dbReference type="InterPro" id="IPR017850">
    <property type="entry name" value="Alkaline_phosphatase_core_sf"/>
</dbReference>
<feature type="domain" description="Sulfatase N-terminal" evidence="3">
    <location>
        <begin position="679"/>
        <end position="999"/>
    </location>
</feature>
<keyword evidence="2 6" id="KW-0378">Hydrolase</keyword>
<dbReference type="InterPro" id="IPR026444">
    <property type="entry name" value="Secre_tail"/>
</dbReference>
<feature type="domain" description="Sialate O-acetylesterase" evidence="4">
    <location>
        <begin position="350"/>
        <end position="574"/>
    </location>
</feature>
<sequence>MNKSLFFILLLYISSSINVFSQRILEESFDYPSNRLLVENPSEDEEVIDPVTGWAITQEGIEVSPIKITEVGLSYNGYPSSGNAIELVNGANNAQNAYRSLEGTYSEGELYFSMLVSVSGDDVDGDMFFSPRENNPSDKARVLRGRVLAKVQDGKVIFGLDKGQESVWASVECEKNVAHLLVMKYSFIEGDDNDEVELFINPDPTLEEPQGADVMTSNGDDRALSSIILRQRRDGVESLILDELRFGTSWEDIANLPSEENDLTITAVKVNGHLISAYENTMETLEVDVPYNQTEAFVEVELKNELAQITIDQSENIQGSLEERTATITITAPDQSSRKVTLVFNKAPEMDIYVALGQSNMAGRAEITEEVSGEIDNVFLLNKINNWTAASNPMNQFSNILKEAQYQGVSPSYAFAKTVSAYTDKKIGLIVNARGGTSLAQFSTGEYSAPLKSRIAEVAKFGEVKSILWHQGEADSSKPDTYLSSLNTFVDQLRSILENQDAYFIAGQLGGWNRIGEETPKYGDFNEMLTGISDQIENSDYVENTNLEHIDGDDAHFDTKSQLLLGQKYAQKVLSKIYNIEIGILNIDYNGEGKIVIDEFELNSSVANSITSLKGEEKELLIQAPEGKVITQLLVNGSEVNEAEGESEYTLSHQFDVDYENLKIEATFNYEEVGDVPPPNIIFIISDQHAGNFMPYKGHSIQTPGFDKLADNGVVFNRGYCSFPVCISSRRSIFTGRMPSQGSPETDYLSLGKAVKDLGYNTGYFGKWHIGNTKYETSLEWNGFDEYEKLKHNDTDVTNRSIQYIQDHKDEDKPFFLVTSLLNPHNCCELARIISNFDYKIDFTDGEVPHDHDPALCPPLPDNFEIPFIEPEGYYARRYPVPGSEHWDSNHTSWWTIDQWRQYLYGYELLVEKIDNHVGHIYETLEAEGLLENTLIVYTTDHGDGVAAHRWSSKKCFYEEVMNIPYIMSWKGQTTPNVIDDESIVSLVDIYPTLVSIAGGELPSHLAGQDLSGNILRNNGGKEAVKRDYLVSELYQHVYNPLPARTITGRMVVTKELKYVLFDGGFHREILHDLEKDPGEMESFDRDPAYAEKLAMMRGYLKEWVEEINDDFDVDGILQGYQTDATLGMVTLDGQRIPGFNIEERDFTFFINTDDITAELDIKGVANHPDCNVKVTQENKGEGDNAYKDVVIEVTSIDETITSIYHFTLYKFESNVIFQTGFPVQDGQTAPIGWSSKSTMISSNIPDPMSSHGDFLGNGALKFTRGEEGNQGHLTSPEYEDVKGLSFWAFIEAPFGATELLVEAVSSNGDRIKLDVIDRSLLADDEWRYFQYKIDTDKSVQIVFTPTIDRQPDIHDDCRLWIDDLTIYSEFEYHTPIEVLFEDNFEDGAGNDFQWWIQKGYGVLGIFEGSIDGYSALFGRDISSIESPVSFKKMGELSFKLKPMDEEDAIEGAMFSVSISEDQMTWEKYWEISHEELINANKVLEENITINGGDKEYYMKFESNIPEGTTTEGVFILDDVMLIKENSDLSDVRISSISTDTRTVSDEELKFTLSSDDLFSYIANDSIGVFEDIFVNITPRAMGATVTIHNQPSPLPGEAGEMNFTVTAANGYTTQDYTVTVYRSKYHQYKIGFLKGGGSDKIPTGWTSGGANYVGDKGNHGLYPGDNIFRMYYSESKDEFGYLITPTIERIGKLSFAGRFGKTDMTEKLVVSKSTNGGETWEELKTYTPNDGIFPAYEDEDKSDPLTMDEIDVYESNVMIKFQYGNDTHPTLNNPRLGIDDIGIKVDVIEVPITFTDNVRVLYKGKELSSGDLIQPEMGTDGMVELEILTNDNQFFEELLINGVEMIEAVATEKYNYSFNAVTAKSIEIEATLISNEEGPTGIIGDNNQVTIYPNPVKNMLKINGLEEPFEADIYTVNGRKVFTIKNQTHFYIGGTLKTGIYIMKIKTENGLIVKRIMID</sequence>
<evidence type="ECO:0000256" key="2">
    <source>
        <dbReference type="ARBA" id="ARBA00022801"/>
    </source>
</evidence>
<gene>
    <name evidence="6" type="ORF">KMW28_19265</name>
</gene>
<dbReference type="Pfam" id="PF18962">
    <property type="entry name" value="Por_Secre_tail"/>
    <property type="match status" value="1"/>
</dbReference>
<evidence type="ECO:0000259" key="4">
    <source>
        <dbReference type="Pfam" id="PF03629"/>
    </source>
</evidence>
<dbReference type="Gene3D" id="3.40.720.10">
    <property type="entry name" value="Alkaline Phosphatase, subunit A"/>
    <property type="match status" value="1"/>
</dbReference>
<dbReference type="Gene3D" id="2.60.120.200">
    <property type="match status" value="1"/>
</dbReference>
<dbReference type="KEGG" id="fya:KMW28_19265"/>
<evidence type="ECO:0000259" key="3">
    <source>
        <dbReference type="Pfam" id="PF00884"/>
    </source>
</evidence>
<evidence type="ECO:0000313" key="7">
    <source>
        <dbReference type="Proteomes" id="UP000678679"/>
    </source>
</evidence>
<reference evidence="6 7" key="1">
    <citation type="submission" date="2021-05" db="EMBL/GenBank/DDBJ databases">
        <title>Comparative genomic studies on the polysaccharide-degrading batcterial strains of the Flammeovirga genus.</title>
        <authorList>
            <person name="Zewei F."/>
            <person name="Zheng Z."/>
            <person name="Yu L."/>
            <person name="Ruyue G."/>
            <person name="Yanhong M."/>
            <person name="Yuanyuan C."/>
            <person name="Jingyan G."/>
            <person name="Wenjun H."/>
        </authorList>
    </citation>
    <scope>NUCLEOTIDE SEQUENCE [LARGE SCALE GENOMIC DNA]</scope>
    <source>
        <strain evidence="6 7">NBRC:100898</strain>
    </source>
</reference>